<dbReference type="Gene3D" id="3.40.50.150">
    <property type="entry name" value="Vaccinia Virus protein VP39"/>
    <property type="match status" value="1"/>
</dbReference>
<dbReference type="InterPro" id="IPR030390">
    <property type="entry name" value="MeTrfase_TrmA_AS"/>
</dbReference>
<evidence type="ECO:0000256" key="5">
    <source>
        <dbReference type="PROSITE-ProRule" id="PRU10015"/>
    </source>
</evidence>
<dbReference type="PANTHER" id="PTHR11061">
    <property type="entry name" value="RNA M5U METHYLTRANSFERASE"/>
    <property type="match status" value="1"/>
</dbReference>
<protein>
    <submittedName>
        <fullName evidence="7">RNA methyltransferase, TrmA family</fullName>
    </submittedName>
</protein>
<dbReference type="CDD" id="cd02440">
    <property type="entry name" value="AdoMet_MTases"/>
    <property type="match status" value="1"/>
</dbReference>
<evidence type="ECO:0000256" key="4">
    <source>
        <dbReference type="PROSITE-ProRule" id="PRU01024"/>
    </source>
</evidence>
<evidence type="ECO:0000256" key="3">
    <source>
        <dbReference type="ARBA" id="ARBA00022691"/>
    </source>
</evidence>
<feature type="binding site" evidence="4">
    <location>
        <position position="385"/>
    </location>
    <ligand>
        <name>S-adenosyl-L-methionine</name>
        <dbReference type="ChEBI" id="CHEBI:59789"/>
    </ligand>
</feature>
<dbReference type="GO" id="GO:0070475">
    <property type="term" value="P:rRNA base methylation"/>
    <property type="evidence" value="ECO:0007669"/>
    <property type="project" value="TreeGrafter"/>
</dbReference>
<dbReference type="EMBL" id="AMYT01000011">
    <property type="protein sequence ID" value="EKU27584.1"/>
    <property type="molecule type" value="Genomic_DNA"/>
</dbReference>
<dbReference type="eggNOG" id="COG2265">
    <property type="taxonomic scope" value="Bacteria"/>
</dbReference>
<dbReference type="Gene3D" id="2.40.50.140">
    <property type="entry name" value="Nucleic acid-binding proteins"/>
    <property type="match status" value="1"/>
</dbReference>
<dbReference type="InterPro" id="IPR010280">
    <property type="entry name" value="U5_MeTrfase_fam"/>
</dbReference>
<dbReference type="RefSeq" id="WP_009488788.1">
    <property type="nucleotide sequence ID" value="NZ_AMYT01000011.1"/>
</dbReference>
<dbReference type="FunFam" id="2.40.50.140:FF:000097">
    <property type="entry name" value="23S rRNA (uracil(1939)-C(5))-methyltransferase RlmD"/>
    <property type="match status" value="1"/>
</dbReference>
<dbReference type="InterPro" id="IPR012340">
    <property type="entry name" value="NA-bd_OB-fold"/>
</dbReference>
<dbReference type="STRING" id="1234409.C683_0365"/>
<keyword evidence="1 4" id="KW-0489">Methyltransferase</keyword>
<evidence type="ECO:0000313" key="7">
    <source>
        <dbReference type="EMBL" id="EKU27584.1"/>
    </source>
</evidence>
<dbReference type="FunFam" id="2.40.50.1070:FF:000003">
    <property type="entry name" value="23S rRNA (Uracil-5-)-methyltransferase RumA"/>
    <property type="match status" value="1"/>
</dbReference>
<organism evidence="7 8">
    <name type="scientific">Catellicoccus marimammalium M35/04/3</name>
    <dbReference type="NCBI Taxonomy" id="1234409"/>
    <lineage>
        <taxon>Bacteria</taxon>
        <taxon>Bacillati</taxon>
        <taxon>Bacillota</taxon>
        <taxon>Bacilli</taxon>
        <taxon>Lactobacillales</taxon>
        <taxon>Enterococcaceae</taxon>
        <taxon>Catellicoccus</taxon>
    </lineage>
</organism>
<gene>
    <name evidence="7" type="ORF">C683_0365</name>
</gene>
<keyword evidence="8" id="KW-1185">Reference proteome</keyword>
<dbReference type="FunFam" id="3.40.50.150:FF:000009">
    <property type="entry name" value="23S rRNA (Uracil(1939)-C(5))-methyltransferase RlmD"/>
    <property type="match status" value="1"/>
</dbReference>
<dbReference type="InterPro" id="IPR029063">
    <property type="entry name" value="SAM-dependent_MTases_sf"/>
</dbReference>
<accession>K8Z9A9</accession>
<reference evidence="7 8" key="1">
    <citation type="journal article" date="2013" name="Genome Announc.">
        <title>Draft Genome Sequence of Catellicoccus marimammalium, a Novel Species Commonly Found in Gull Feces.</title>
        <authorList>
            <person name="Weigand M.R."/>
            <person name="Ryu H."/>
            <person name="Bozcek L."/>
            <person name="Konstantinidis K.T."/>
            <person name="Santo Domingo J.W."/>
        </authorList>
    </citation>
    <scope>NUCLEOTIDE SEQUENCE [LARGE SCALE GENOMIC DNA]</scope>
    <source>
        <strain evidence="7 8">M35/04/3</strain>
    </source>
</reference>
<feature type="binding site" evidence="4">
    <location>
        <position position="287"/>
    </location>
    <ligand>
        <name>S-adenosyl-L-methionine</name>
        <dbReference type="ChEBI" id="CHEBI:59789"/>
    </ligand>
</feature>
<dbReference type="Pfam" id="PF01938">
    <property type="entry name" value="TRAM"/>
    <property type="match status" value="1"/>
</dbReference>
<dbReference type="SUPFAM" id="SSF50249">
    <property type="entry name" value="Nucleic acid-binding proteins"/>
    <property type="match status" value="1"/>
</dbReference>
<dbReference type="PROSITE" id="PS01230">
    <property type="entry name" value="TRMA_1"/>
    <property type="match status" value="1"/>
</dbReference>
<keyword evidence="2 4" id="KW-0808">Transferase</keyword>
<dbReference type="InterPro" id="IPR002792">
    <property type="entry name" value="TRAM_dom"/>
</dbReference>
<dbReference type="NCBIfam" id="TIGR00479">
    <property type="entry name" value="rumA"/>
    <property type="match status" value="1"/>
</dbReference>
<comment type="similarity">
    <text evidence="4">Belongs to the class I-like SAM-binding methyltransferase superfamily. RNA M5U methyltransferase family.</text>
</comment>
<evidence type="ECO:0000313" key="8">
    <source>
        <dbReference type="Proteomes" id="UP000016057"/>
    </source>
</evidence>
<feature type="binding site" evidence="4">
    <location>
        <position position="316"/>
    </location>
    <ligand>
        <name>S-adenosyl-L-methionine</name>
        <dbReference type="ChEBI" id="CHEBI:59789"/>
    </ligand>
</feature>
<dbReference type="PROSITE" id="PS51687">
    <property type="entry name" value="SAM_MT_RNA_M5U"/>
    <property type="match status" value="1"/>
</dbReference>
<sequence>MNNQSLLNQTLRLKVKRLGINGEGIAYYKKTLVFIPYALPKETVLARVTKVKQNYVEATLVKFETISKERVKPRCPHYAKCGGCQLQHLSYEGQLAFKADVILQALERYYPKGAKNISIRPTIGMDEPYFYRNKLQFQLRYQKERKMGLFQEGSHTLVPIDDCCVQDPLTQEIANSVFQILNRFEASFYDEKTHRGLFKTLMVRVSKYTREAQVVLITTKKNVPQLERIVQAIAKSNEAIISIMQNVQPDKTSLIMGEETIHLWGKETIREYLEEQHFDLSARSFFQLNTVQTERLYEEVRKALQVQPNDTIIDAYCGVGTIGLSVAPYVKAVYGMDIIPSAIENAKKNAQQLENNNTHYEAGKAEVIIQQWVKEGLPVDGMIVDPPRTGLDDTLLDTLQAYPIPKLVYVSCNPSTLAKDLNRLSSLYEVQYIQSVDMFPQTARAEAVVSLTRKN</sequence>
<dbReference type="PROSITE" id="PS50926">
    <property type="entry name" value="TRAM"/>
    <property type="match status" value="1"/>
</dbReference>
<evidence type="ECO:0000256" key="1">
    <source>
        <dbReference type="ARBA" id="ARBA00022603"/>
    </source>
</evidence>
<feature type="domain" description="TRAM" evidence="6">
    <location>
        <begin position="4"/>
        <end position="62"/>
    </location>
</feature>
<dbReference type="Proteomes" id="UP000016057">
    <property type="component" value="Unassembled WGS sequence"/>
</dbReference>
<dbReference type="GO" id="GO:0070041">
    <property type="term" value="F:rRNA (uridine-C5-)-methyltransferase activity"/>
    <property type="evidence" value="ECO:0007669"/>
    <property type="project" value="UniProtKB-ARBA"/>
</dbReference>
<dbReference type="OrthoDB" id="9804590at2"/>
<dbReference type="SUPFAM" id="SSF53335">
    <property type="entry name" value="S-adenosyl-L-methionine-dependent methyltransferases"/>
    <property type="match status" value="1"/>
</dbReference>
<dbReference type="PANTHER" id="PTHR11061:SF45">
    <property type="match status" value="1"/>
</dbReference>
<feature type="binding site" evidence="4">
    <location>
        <position position="337"/>
    </location>
    <ligand>
        <name>S-adenosyl-L-methionine</name>
        <dbReference type="ChEBI" id="CHEBI:59789"/>
    </ligand>
</feature>
<dbReference type="Pfam" id="PF05958">
    <property type="entry name" value="tRNA_U5-meth_tr"/>
    <property type="match status" value="1"/>
</dbReference>
<comment type="caution">
    <text evidence="7">The sequence shown here is derived from an EMBL/GenBank/DDBJ whole genome shotgun (WGS) entry which is preliminary data.</text>
</comment>
<feature type="active site" evidence="5">
    <location>
        <position position="412"/>
    </location>
</feature>
<evidence type="ECO:0000259" key="6">
    <source>
        <dbReference type="PROSITE" id="PS50926"/>
    </source>
</evidence>
<dbReference type="Gene3D" id="2.40.50.1070">
    <property type="match status" value="1"/>
</dbReference>
<dbReference type="AlphaFoldDB" id="K8Z9A9"/>
<proteinExistence type="inferred from homology"/>
<name>K8Z9A9_9ENTE</name>
<keyword evidence="3 4" id="KW-0949">S-adenosyl-L-methionine</keyword>
<feature type="active site" description="Nucleophile" evidence="4">
    <location>
        <position position="412"/>
    </location>
</feature>
<evidence type="ECO:0000256" key="2">
    <source>
        <dbReference type="ARBA" id="ARBA00022679"/>
    </source>
</evidence>
<dbReference type="PATRIC" id="fig|1234409.3.peg.332"/>